<reference evidence="2 3" key="1">
    <citation type="journal article" date="2016" name="Arch. Microbiol.">
        <title>Streptomyces zhihengii sp. nov., isolated from rhizospheric soil of Psammosilene tunicoides.</title>
        <authorList>
            <person name="Huang M.J."/>
            <person name="Fei J.J."/>
            <person name="Salam N."/>
            <person name="Kim C.J."/>
            <person name="Hozzein W.N."/>
            <person name="Xiao M."/>
            <person name="Huang H.Q."/>
            <person name="Li W.J."/>
        </authorList>
    </citation>
    <scope>NUCLEOTIDE SEQUENCE [LARGE SCALE GENOMIC DNA]</scope>
    <source>
        <strain evidence="2 3">YIM T102</strain>
    </source>
</reference>
<sequence length="179" mass="17769">MFRSGVGFLALFGVGWLLLGIGSFGTAVVVTGAVAGCAVAAGLMYAASRLLPESAGGPPPPAQRRRFAQVNGVQWLLIAAIAVGCGRGGVPELIPPLVALVVGAHFVPLAAAFDQPRLRLPAALLVAVGAAGLVLALTGASDAGVRTVVGLGCALSLWVTAALTVRADRVPPEPAPHGG</sequence>
<feature type="transmembrane region" description="Helical" evidence="1">
    <location>
        <begin position="96"/>
        <end position="113"/>
    </location>
</feature>
<name>A0ABS2UL89_9ACTN</name>
<evidence type="ECO:0000313" key="3">
    <source>
        <dbReference type="Proteomes" id="UP000664109"/>
    </source>
</evidence>
<feature type="transmembrane region" description="Helical" evidence="1">
    <location>
        <begin position="120"/>
        <end position="141"/>
    </location>
</feature>
<comment type="caution">
    <text evidence="2">The sequence shown here is derived from an EMBL/GenBank/DDBJ whole genome shotgun (WGS) entry which is preliminary data.</text>
</comment>
<dbReference type="EMBL" id="JAFEJA010000001">
    <property type="protein sequence ID" value="MBM9618290.1"/>
    <property type="molecule type" value="Genomic_DNA"/>
</dbReference>
<gene>
    <name evidence="2" type="ORF">JE024_05940</name>
</gene>
<feature type="transmembrane region" description="Helical" evidence="1">
    <location>
        <begin position="7"/>
        <end position="27"/>
    </location>
</feature>
<feature type="transmembrane region" description="Helical" evidence="1">
    <location>
        <begin position="147"/>
        <end position="165"/>
    </location>
</feature>
<keyword evidence="1" id="KW-0812">Transmembrane</keyword>
<evidence type="ECO:0000313" key="2">
    <source>
        <dbReference type="EMBL" id="MBM9618290.1"/>
    </source>
</evidence>
<proteinExistence type="predicted"/>
<protein>
    <submittedName>
        <fullName evidence="2">Uncharacterized protein</fullName>
    </submittedName>
</protein>
<dbReference type="Proteomes" id="UP000664109">
    <property type="component" value="Unassembled WGS sequence"/>
</dbReference>
<accession>A0ABS2UL89</accession>
<feature type="transmembrane region" description="Helical" evidence="1">
    <location>
        <begin position="72"/>
        <end position="90"/>
    </location>
</feature>
<keyword evidence="1" id="KW-1133">Transmembrane helix</keyword>
<organism evidence="2 3">
    <name type="scientific">Streptomyces zhihengii</name>
    <dbReference type="NCBI Taxonomy" id="1818004"/>
    <lineage>
        <taxon>Bacteria</taxon>
        <taxon>Bacillati</taxon>
        <taxon>Actinomycetota</taxon>
        <taxon>Actinomycetes</taxon>
        <taxon>Kitasatosporales</taxon>
        <taxon>Streptomycetaceae</taxon>
        <taxon>Streptomyces</taxon>
    </lineage>
</organism>
<feature type="transmembrane region" description="Helical" evidence="1">
    <location>
        <begin position="33"/>
        <end position="51"/>
    </location>
</feature>
<dbReference type="RefSeq" id="WP_205372579.1">
    <property type="nucleotide sequence ID" value="NZ_JAFEJA010000001.1"/>
</dbReference>
<evidence type="ECO:0000256" key="1">
    <source>
        <dbReference type="SAM" id="Phobius"/>
    </source>
</evidence>
<keyword evidence="1" id="KW-0472">Membrane</keyword>
<keyword evidence="3" id="KW-1185">Reference proteome</keyword>